<dbReference type="AlphaFoldDB" id="A0A9W7A0N7"/>
<feature type="non-terminal residue" evidence="1">
    <location>
        <position position="1"/>
    </location>
</feature>
<keyword evidence="2" id="KW-1185">Reference proteome</keyword>
<gene>
    <name evidence="1" type="ORF">TrRE_jg2558</name>
</gene>
<sequence length="379" mass="41905">HGLVEGEGCKDVECTAKYIEGEMRRASGMDGGGKVDVMEAMITATILLPPLPPPPQKHLKCPNDQRLYPISISIPASNIVQCVPAKKNLHAPTANKGPYSFSSEQDYNLAYRESMYGNTTRKSGYDCLRHYEILAAGSVPWFEGIASIPPMTMVTWPRAAVSDLMEARDGEAPSSPSDFYRCQTNRLLSYARDHLTTLAAARRLLATMGYPDPRAASGLKVLFLSGSGGVDYVRDLLLHGLKSAVRSGGGSVVDWSRPPHMYEGYGEGEGGEAGELYGRGFTYSRRLGGGDDDVYRGDLERRVREREFDVVVFGSVHRGMPLLEVVKEVYGREEIAFVDGEDEHECRKVKELMREGKVFMREIGEHWVEEEGCVVVEAE</sequence>
<organism evidence="1 2">
    <name type="scientific">Triparma retinervis</name>
    <dbReference type="NCBI Taxonomy" id="2557542"/>
    <lineage>
        <taxon>Eukaryota</taxon>
        <taxon>Sar</taxon>
        <taxon>Stramenopiles</taxon>
        <taxon>Ochrophyta</taxon>
        <taxon>Bolidophyceae</taxon>
        <taxon>Parmales</taxon>
        <taxon>Triparmaceae</taxon>
        <taxon>Triparma</taxon>
    </lineage>
</organism>
<dbReference type="EMBL" id="BRXZ01002300">
    <property type="protein sequence ID" value="GMH59260.1"/>
    <property type="molecule type" value="Genomic_DNA"/>
</dbReference>
<protein>
    <submittedName>
        <fullName evidence="1">Uncharacterized protein</fullName>
    </submittedName>
</protein>
<proteinExistence type="predicted"/>
<dbReference type="Proteomes" id="UP001165082">
    <property type="component" value="Unassembled WGS sequence"/>
</dbReference>
<reference evidence="1" key="1">
    <citation type="submission" date="2022-07" db="EMBL/GenBank/DDBJ databases">
        <title>Genome analysis of Parmales, a sister group of diatoms, reveals the evolutionary specialization of diatoms from phago-mixotrophs to photoautotrophs.</title>
        <authorList>
            <person name="Ban H."/>
            <person name="Sato S."/>
            <person name="Yoshikawa S."/>
            <person name="Kazumasa Y."/>
            <person name="Nakamura Y."/>
            <person name="Ichinomiya M."/>
            <person name="Saitoh K."/>
            <person name="Sato N."/>
            <person name="Blanc-Mathieu R."/>
            <person name="Endo H."/>
            <person name="Kuwata A."/>
            <person name="Ogata H."/>
        </authorList>
    </citation>
    <scope>NUCLEOTIDE SEQUENCE</scope>
</reference>
<name>A0A9W7A0N7_9STRA</name>
<comment type="caution">
    <text evidence="1">The sequence shown here is derived from an EMBL/GenBank/DDBJ whole genome shotgun (WGS) entry which is preliminary data.</text>
</comment>
<accession>A0A9W7A0N7</accession>
<evidence type="ECO:0000313" key="1">
    <source>
        <dbReference type="EMBL" id="GMH59260.1"/>
    </source>
</evidence>
<dbReference type="OrthoDB" id="410397at2759"/>
<evidence type="ECO:0000313" key="2">
    <source>
        <dbReference type="Proteomes" id="UP001165082"/>
    </source>
</evidence>